<reference evidence="1" key="2">
    <citation type="journal article" date="2015" name="Fish Shellfish Immunol.">
        <title>Early steps in the European eel (Anguilla anguilla)-Vibrio vulnificus interaction in the gills: Role of the RtxA13 toxin.</title>
        <authorList>
            <person name="Callol A."/>
            <person name="Pajuelo D."/>
            <person name="Ebbesson L."/>
            <person name="Teles M."/>
            <person name="MacKenzie S."/>
            <person name="Amaro C."/>
        </authorList>
    </citation>
    <scope>NUCLEOTIDE SEQUENCE</scope>
</reference>
<dbReference type="EMBL" id="GBXM01083167">
    <property type="protein sequence ID" value="JAH25410.1"/>
    <property type="molecule type" value="Transcribed_RNA"/>
</dbReference>
<reference evidence="1" key="1">
    <citation type="submission" date="2014-11" db="EMBL/GenBank/DDBJ databases">
        <authorList>
            <person name="Amaro Gonzalez C."/>
        </authorList>
    </citation>
    <scope>NUCLEOTIDE SEQUENCE</scope>
</reference>
<sequence length="73" mass="7919">MYDAVNMAMSVLVSYLLRLPAKVPFATCKTNQNAYHGYFCLDSVVNSDGACTFPSVSTKLKNKNGEEAPLLLG</sequence>
<protein>
    <submittedName>
        <fullName evidence="1">Uncharacterized protein</fullName>
    </submittedName>
</protein>
<accession>A0A0E9RAB0</accession>
<evidence type="ECO:0000313" key="1">
    <source>
        <dbReference type="EMBL" id="JAH25410.1"/>
    </source>
</evidence>
<name>A0A0E9RAB0_ANGAN</name>
<proteinExistence type="predicted"/>
<organism evidence="1">
    <name type="scientific">Anguilla anguilla</name>
    <name type="common">European freshwater eel</name>
    <name type="synonym">Muraena anguilla</name>
    <dbReference type="NCBI Taxonomy" id="7936"/>
    <lineage>
        <taxon>Eukaryota</taxon>
        <taxon>Metazoa</taxon>
        <taxon>Chordata</taxon>
        <taxon>Craniata</taxon>
        <taxon>Vertebrata</taxon>
        <taxon>Euteleostomi</taxon>
        <taxon>Actinopterygii</taxon>
        <taxon>Neopterygii</taxon>
        <taxon>Teleostei</taxon>
        <taxon>Anguilliformes</taxon>
        <taxon>Anguillidae</taxon>
        <taxon>Anguilla</taxon>
    </lineage>
</organism>
<dbReference type="AlphaFoldDB" id="A0A0E9RAB0"/>